<dbReference type="Proteomes" id="UP000183995">
    <property type="component" value="Unassembled WGS sequence"/>
</dbReference>
<reference evidence="2 3" key="1">
    <citation type="submission" date="2016-11" db="EMBL/GenBank/DDBJ databases">
        <authorList>
            <person name="Jaros S."/>
            <person name="Januszkiewicz K."/>
            <person name="Wedrychowicz H."/>
        </authorList>
    </citation>
    <scope>NUCLEOTIDE SEQUENCE [LARGE SCALE GENOMIC DNA]</scope>
    <source>
        <strain evidence="2 3">DSM 10068</strain>
    </source>
</reference>
<accession>A0A1M5Z354</accession>
<dbReference type="EMBL" id="FQXV01000013">
    <property type="protein sequence ID" value="SHI18682.1"/>
    <property type="molecule type" value="Genomic_DNA"/>
</dbReference>
<evidence type="ECO:0000313" key="3">
    <source>
        <dbReference type="Proteomes" id="UP000183995"/>
    </source>
</evidence>
<dbReference type="SUPFAM" id="SSF47413">
    <property type="entry name" value="lambda repressor-like DNA-binding domains"/>
    <property type="match status" value="1"/>
</dbReference>
<evidence type="ECO:0000313" key="2">
    <source>
        <dbReference type="EMBL" id="SHI18682.1"/>
    </source>
</evidence>
<dbReference type="STRING" id="1123282.SAMN02745823_03147"/>
<dbReference type="InterPro" id="IPR010982">
    <property type="entry name" value="Lambda_DNA-bd_dom_sf"/>
</dbReference>
<dbReference type="Gene3D" id="1.10.260.40">
    <property type="entry name" value="lambda repressor-like DNA-binding domains"/>
    <property type="match status" value="1"/>
</dbReference>
<dbReference type="AlphaFoldDB" id="A0A1M5Z354"/>
<gene>
    <name evidence="2" type="ORF">SAMN02745823_03147</name>
</gene>
<sequence length="129" mass="15179">MYVSTLRTARRYLQGFYHQLLGKKRDYIRIKVIGIHLLSQWKQLFESGVIDMLEPGYPIPSRINAYLEYNGYSKAKIARRIGVPPNEFYDMLMLRKTMTADTLVRLCVVLGRTAEYFANYKIREKFEAS</sequence>
<evidence type="ECO:0000259" key="1">
    <source>
        <dbReference type="SMART" id="SM00530"/>
    </source>
</evidence>
<dbReference type="CDD" id="cd00093">
    <property type="entry name" value="HTH_XRE"/>
    <property type="match status" value="1"/>
</dbReference>
<dbReference type="InterPro" id="IPR001387">
    <property type="entry name" value="Cro/C1-type_HTH"/>
</dbReference>
<name>A0A1M5Z354_9FIRM</name>
<organism evidence="2 3">
    <name type="scientific">Sporobacter termitidis DSM 10068</name>
    <dbReference type="NCBI Taxonomy" id="1123282"/>
    <lineage>
        <taxon>Bacteria</taxon>
        <taxon>Bacillati</taxon>
        <taxon>Bacillota</taxon>
        <taxon>Clostridia</taxon>
        <taxon>Eubacteriales</taxon>
        <taxon>Oscillospiraceae</taxon>
        <taxon>Sporobacter</taxon>
    </lineage>
</organism>
<keyword evidence="3" id="KW-1185">Reference proteome</keyword>
<proteinExistence type="predicted"/>
<protein>
    <recommendedName>
        <fullName evidence="1">HTH cro/C1-type domain-containing protein</fullName>
    </recommendedName>
</protein>
<dbReference type="SMART" id="SM00530">
    <property type="entry name" value="HTH_XRE"/>
    <property type="match status" value="1"/>
</dbReference>
<dbReference type="GO" id="GO:0003677">
    <property type="term" value="F:DNA binding"/>
    <property type="evidence" value="ECO:0007669"/>
    <property type="project" value="InterPro"/>
</dbReference>
<feature type="domain" description="HTH cro/C1-type" evidence="1">
    <location>
        <begin position="62"/>
        <end position="117"/>
    </location>
</feature>